<organism evidence="3 4">
    <name type="scientific">Vibrio genomosp. F6 str. FF-238</name>
    <dbReference type="NCBI Taxonomy" id="1191298"/>
    <lineage>
        <taxon>Bacteria</taxon>
        <taxon>Pseudomonadati</taxon>
        <taxon>Pseudomonadota</taxon>
        <taxon>Gammaproteobacteria</taxon>
        <taxon>Vibrionales</taxon>
        <taxon>Vibrionaceae</taxon>
        <taxon>Vibrio</taxon>
    </lineage>
</organism>
<feature type="transmembrane region" description="Helical" evidence="1">
    <location>
        <begin position="267"/>
        <end position="288"/>
    </location>
</feature>
<feature type="domain" description="Zona occludens toxin N-terminal" evidence="2">
    <location>
        <begin position="3"/>
        <end position="152"/>
    </location>
</feature>
<feature type="transmembrane region" description="Helical" evidence="1">
    <location>
        <begin position="152"/>
        <end position="171"/>
    </location>
</feature>
<comment type="caution">
    <text evidence="3">The sequence shown here is derived from an EMBL/GenBank/DDBJ whole genome shotgun (WGS) entry which is preliminary data.</text>
</comment>
<dbReference type="Gene3D" id="3.40.50.300">
    <property type="entry name" value="P-loop containing nucleotide triphosphate hydrolases"/>
    <property type="match status" value="1"/>
</dbReference>
<dbReference type="InterPro" id="IPR027417">
    <property type="entry name" value="P-loop_NTPase"/>
</dbReference>
<dbReference type="InterPro" id="IPR008900">
    <property type="entry name" value="Zot_N"/>
</dbReference>
<sequence>MTVYFVTGKLGNGKSLMSVARILEAFERGVPVATNLDIFLKNMVGRDKKNVKLFRVPDKPCIDDLKAIGKGNATYDESKNGLLVLDECGTWFNSRTWNDKGRNLVINWCLHARKLGWDIIFIVQNISIVDKQARLALGEHLVICRRLDRMKIPMISFLVSLLTLGLVNLRLPRIHVGVVKYGDSEQALTVDRWFSFGKRLFHSYDTKQAFVDNLVVEVKSKYTSPETEHNTAGVYTVIPPYYTHYRYRVKMTARNLMRITKIYYKRFSRFTAFAMGLFIATGIFMWTFPDTVNDAQFVQQVNKSDSKPLDEILDGYVILSAMIPPGSKPSFVLGNEGDRLSSSQLYAMGFSSTASGMCDISITDGKQSYQVLC</sequence>
<keyword evidence="1" id="KW-0472">Membrane</keyword>
<evidence type="ECO:0000313" key="3">
    <source>
        <dbReference type="EMBL" id="OEE69468.1"/>
    </source>
</evidence>
<reference evidence="3 4" key="1">
    <citation type="journal article" date="2012" name="Science">
        <title>Ecological populations of bacteria act as socially cohesive units of antibiotic production and resistance.</title>
        <authorList>
            <person name="Cordero O.X."/>
            <person name="Wildschutte H."/>
            <person name="Kirkup B."/>
            <person name="Proehl S."/>
            <person name="Ngo L."/>
            <person name="Hussain F."/>
            <person name="Le Roux F."/>
            <person name="Mincer T."/>
            <person name="Polz M.F."/>
        </authorList>
    </citation>
    <scope>NUCLEOTIDE SEQUENCE [LARGE SCALE GENOMIC DNA]</scope>
    <source>
        <strain evidence="3 4">FF-238</strain>
    </source>
</reference>
<keyword evidence="4" id="KW-1185">Reference proteome</keyword>
<gene>
    <name evidence="3" type="ORF">A130_09285</name>
</gene>
<dbReference type="EMBL" id="AJYW02000313">
    <property type="protein sequence ID" value="OEE69468.1"/>
    <property type="molecule type" value="Genomic_DNA"/>
</dbReference>
<accession>A0A1E5CLB3</accession>
<dbReference type="AlphaFoldDB" id="A0A1E5CLB3"/>
<evidence type="ECO:0000259" key="2">
    <source>
        <dbReference type="Pfam" id="PF05707"/>
    </source>
</evidence>
<protein>
    <recommendedName>
        <fullName evidence="2">Zona occludens toxin N-terminal domain-containing protein</fullName>
    </recommendedName>
</protein>
<dbReference type="RefSeq" id="WP_017051520.1">
    <property type="nucleotide sequence ID" value="NZ_AJYW02000313.1"/>
</dbReference>
<name>A0A1E5CLB3_9VIBR</name>
<keyword evidence="1" id="KW-1133">Transmembrane helix</keyword>
<dbReference type="Proteomes" id="UP000094165">
    <property type="component" value="Unassembled WGS sequence"/>
</dbReference>
<proteinExistence type="predicted"/>
<keyword evidence="1" id="KW-0812">Transmembrane</keyword>
<evidence type="ECO:0000256" key="1">
    <source>
        <dbReference type="SAM" id="Phobius"/>
    </source>
</evidence>
<dbReference type="Pfam" id="PF05707">
    <property type="entry name" value="Zot"/>
    <property type="match status" value="1"/>
</dbReference>
<evidence type="ECO:0000313" key="4">
    <source>
        <dbReference type="Proteomes" id="UP000094165"/>
    </source>
</evidence>